<reference evidence="1 2" key="1">
    <citation type="submission" date="2016-09" db="EMBL/GenBank/DDBJ databases">
        <title>Extensive genetic diversity and differential bi-allelic expression allows diatom success in the polar Southern Ocean.</title>
        <authorList>
            <consortium name="DOE Joint Genome Institute"/>
            <person name="Mock T."/>
            <person name="Otillar R.P."/>
            <person name="Strauss J."/>
            <person name="Dupont C."/>
            <person name="Frickenhaus S."/>
            <person name="Maumus F."/>
            <person name="Mcmullan M."/>
            <person name="Sanges R."/>
            <person name="Schmutz J."/>
            <person name="Toseland A."/>
            <person name="Valas R."/>
            <person name="Veluchamy A."/>
            <person name="Ward B.J."/>
            <person name="Allen A."/>
            <person name="Barry K."/>
            <person name="Falciatore A."/>
            <person name="Ferrante M."/>
            <person name="Fortunato A.E."/>
            <person name="Gloeckner G."/>
            <person name="Gruber A."/>
            <person name="Hipkin R."/>
            <person name="Janech M."/>
            <person name="Kroth P."/>
            <person name="Leese F."/>
            <person name="Lindquist E."/>
            <person name="Lyon B.R."/>
            <person name="Martin J."/>
            <person name="Mayer C."/>
            <person name="Parker M."/>
            <person name="Quesneville H."/>
            <person name="Raymond J."/>
            <person name="Uhlig C."/>
            <person name="Valentin K.U."/>
            <person name="Worden A.Z."/>
            <person name="Armbrust E.V."/>
            <person name="Bowler C."/>
            <person name="Green B."/>
            <person name="Moulton V."/>
            <person name="Van Oosterhout C."/>
            <person name="Grigoriev I."/>
        </authorList>
    </citation>
    <scope>NUCLEOTIDE SEQUENCE [LARGE SCALE GENOMIC DNA]</scope>
    <source>
        <strain evidence="1 2">CCMP1102</strain>
    </source>
</reference>
<proteinExistence type="predicted"/>
<dbReference type="EMBL" id="KV784360">
    <property type="protein sequence ID" value="OEU14814.1"/>
    <property type="molecule type" value="Genomic_DNA"/>
</dbReference>
<accession>A0A1E7F9K0</accession>
<dbReference type="AlphaFoldDB" id="A0A1E7F9K0"/>
<protein>
    <submittedName>
        <fullName evidence="1">Uncharacterized protein</fullName>
    </submittedName>
</protein>
<gene>
    <name evidence="1" type="ORF">FRACYDRAFT_269684</name>
</gene>
<dbReference type="InParanoid" id="A0A1E7F9K0"/>
<dbReference type="KEGG" id="fcy:FRACYDRAFT_269684"/>
<evidence type="ECO:0000313" key="2">
    <source>
        <dbReference type="Proteomes" id="UP000095751"/>
    </source>
</evidence>
<organism evidence="1 2">
    <name type="scientific">Fragilariopsis cylindrus CCMP1102</name>
    <dbReference type="NCBI Taxonomy" id="635003"/>
    <lineage>
        <taxon>Eukaryota</taxon>
        <taxon>Sar</taxon>
        <taxon>Stramenopiles</taxon>
        <taxon>Ochrophyta</taxon>
        <taxon>Bacillariophyta</taxon>
        <taxon>Bacillariophyceae</taxon>
        <taxon>Bacillariophycidae</taxon>
        <taxon>Bacillariales</taxon>
        <taxon>Bacillariaceae</taxon>
        <taxon>Fragilariopsis</taxon>
    </lineage>
</organism>
<dbReference type="Proteomes" id="UP000095751">
    <property type="component" value="Unassembled WGS sequence"/>
</dbReference>
<sequence>MANNGKSVVNFGGINQVRNPLWKKGNRKNGPKVFSTWYSTVRELNVCSKTWEKVADLGIQTFALMSSASTKLNTAFFCGGSMYRQDFNGNTELCLAIQIPGIKFWNHRTAATENFPAKFQVGGKAEKTGTSLEYS</sequence>
<name>A0A1E7F9K0_9STRA</name>
<keyword evidence="2" id="KW-1185">Reference proteome</keyword>
<evidence type="ECO:0000313" key="1">
    <source>
        <dbReference type="EMBL" id="OEU14814.1"/>
    </source>
</evidence>
<dbReference type="OrthoDB" id="407905at2759"/>